<dbReference type="EMBL" id="CAEQ01001156">
    <property type="protein sequence ID" value="CCD13439.1"/>
    <property type="molecule type" value="Genomic_DNA"/>
</dbReference>
<reference evidence="13" key="1">
    <citation type="submission" date="2011-07" db="EMBL/GenBank/DDBJ databases">
        <title>Divergent evolution of antigenic variation in African trypanosomes.</title>
        <authorList>
            <person name="Jackson A.P."/>
            <person name="Berry A."/>
            <person name="Allison H.C."/>
            <person name="Burton P."/>
            <person name="Anderson J."/>
            <person name="Aslett M."/>
            <person name="Brown R."/>
            <person name="Corton N."/>
            <person name="Harris D."/>
            <person name="Hauser H."/>
            <person name="Gamble J."/>
            <person name="Gilderthorp R."/>
            <person name="McQuillan J."/>
            <person name="Quail M.A."/>
            <person name="Sanders M."/>
            <person name="Van Tonder A."/>
            <person name="Ginger M.L."/>
            <person name="Donelson J.E."/>
            <person name="Field M.C."/>
            <person name="Barry J.D."/>
            <person name="Berriman M."/>
            <person name="Hertz-Fowler C."/>
        </authorList>
    </citation>
    <scope>NUCLEOTIDE SEQUENCE [LARGE SCALE GENOMIC DNA]</scope>
    <source>
        <strain evidence="13">IL3000</strain>
    </source>
</reference>
<evidence type="ECO:0000256" key="7">
    <source>
        <dbReference type="ARBA" id="ARBA00023180"/>
    </source>
</evidence>
<dbReference type="GO" id="GO:0098552">
    <property type="term" value="C:side of membrane"/>
    <property type="evidence" value="ECO:0007669"/>
    <property type="project" value="UniProtKB-KW"/>
</dbReference>
<reference evidence="12 13" key="2">
    <citation type="journal article" date="2012" name="Proc. Natl. Acad. Sci. U.S.A.">
        <title>Antigenic diversity is generated by distinct evolutionary mechanisms in African trypanosome species.</title>
        <authorList>
            <person name="Jackson A.P."/>
            <person name="Berry A."/>
            <person name="Aslett M."/>
            <person name="Allison H.C."/>
            <person name="Burton P."/>
            <person name="Vavrova-Anderson J."/>
            <person name="Brown R."/>
            <person name="Browne H."/>
            <person name="Corton N."/>
            <person name="Hauser H."/>
            <person name="Gamble J."/>
            <person name="Gilderthorp R."/>
            <person name="Marcello L."/>
            <person name="McQuillan J."/>
            <person name="Otto T.D."/>
            <person name="Quail M.A."/>
            <person name="Sanders M.J."/>
            <person name="van Tonder A."/>
            <person name="Ginger M.L."/>
            <person name="Field M.C."/>
            <person name="Barry J.D."/>
            <person name="Hertz-Fowler C."/>
            <person name="Berriman M."/>
        </authorList>
    </citation>
    <scope>NUCLEOTIDE SEQUENCE [LARGE SCALE GENOMIC DNA]</scope>
    <source>
        <strain evidence="12 13">IL3000</strain>
    </source>
</reference>
<keyword evidence="4" id="KW-0336">GPI-anchor</keyword>
<feature type="domain" description="Trypanosome variant surface glycoprotein B-type N-terminal" evidence="11">
    <location>
        <begin position="45"/>
        <end position="259"/>
    </location>
</feature>
<feature type="signal peptide" evidence="10">
    <location>
        <begin position="1"/>
        <end position="18"/>
    </location>
</feature>
<comment type="function">
    <text evidence="1">VSG forms a coat on the surface of the parasite. The trypanosome evades the immune response of the host by expressing a series of antigenically distinct VSGs from an estimated 1000 VSG genes.</text>
</comment>
<evidence type="ECO:0000259" key="11">
    <source>
        <dbReference type="Pfam" id="PF13206"/>
    </source>
</evidence>
<keyword evidence="5 10" id="KW-0732">Signal</keyword>
<keyword evidence="13" id="KW-1185">Reference proteome</keyword>
<evidence type="ECO:0000256" key="8">
    <source>
        <dbReference type="ARBA" id="ARBA00023288"/>
    </source>
</evidence>
<keyword evidence="3" id="KW-1003">Cell membrane</keyword>
<feature type="chain" id="PRO_5003389991" evidence="10">
    <location>
        <begin position="19"/>
        <end position="372"/>
    </location>
</feature>
<evidence type="ECO:0000256" key="6">
    <source>
        <dbReference type="ARBA" id="ARBA00023136"/>
    </source>
</evidence>
<evidence type="ECO:0000256" key="4">
    <source>
        <dbReference type="ARBA" id="ARBA00022622"/>
    </source>
</evidence>
<proteinExistence type="predicted"/>
<keyword evidence="8" id="KW-0449">Lipoprotein</keyword>
<evidence type="ECO:0000256" key="10">
    <source>
        <dbReference type="SAM" id="SignalP"/>
    </source>
</evidence>
<evidence type="ECO:0000256" key="5">
    <source>
        <dbReference type="ARBA" id="ARBA00022729"/>
    </source>
</evidence>
<evidence type="ECO:0000256" key="2">
    <source>
        <dbReference type="ARBA" id="ARBA00004609"/>
    </source>
</evidence>
<comment type="caution">
    <text evidence="12">The sequence shown here is derived from an EMBL/GenBank/DDBJ whole genome shotgun (WGS) entry which is preliminary data.</text>
</comment>
<gene>
    <name evidence="12" type="ORF">TCIL3000_0_41880</name>
</gene>
<dbReference type="VEuPathDB" id="TriTrypDB:TcIL3000_0_41880"/>
<accession>F9W8A7</accession>
<comment type="subcellular location">
    <subcellularLocation>
        <location evidence="2">Cell membrane</location>
        <topology evidence="2">Lipid-anchor</topology>
        <topology evidence="2">GPI-anchor</topology>
    </subcellularLocation>
</comment>
<dbReference type="Pfam" id="PF13206">
    <property type="entry name" value="VSG_B"/>
    <property type="match status" value="1"/>
</dbReference>
<sequence>MWGKIMALMVLLSVRCLGDRGYDDGIFSKLCDVVRKTRALYRLQEANSTVKKTLEQAIYGTQTTALFNDDGNVEISGNCGSQKMRNLLCTYHSGGLMMYGKGGCFAESLLGTIMCVCTPGSFKSNIGSLCGADTKKYNGKTWWGRWLDSKEQKELIKEVWEEVKENCPEDGGYKLQDEEKLNDLKRSLDTLRETLKPTIGLNLFYLGGSGWGGCSGSNGDSVCALYKGNVADKKSVNIPWMTKIVTTLEDLSKTLATQAGALAVTASAHSTPEAAGVVPDNRENAENAETAVQIKHSADETNEDIGLLKTKFENSGKSESSVVESSKARTTGENRTTPQHHLTEIPHITTNPNEEGSLIIKQFSFLCAALLL</sequence>
<evidence type="ECO:0000256" key="3">
    <source>
        <dbReference type="ARBA" id="ARBA00022475"/>
    </source>
</evidence>
<evidence type="ECO:0000256" key="1">
    <source>
        <dbReference type="ARBA" id="ARBA00002523"/>
    </source>
</evidence>
<dbReference type="Proteomes" id="UP000000702">
    <property type="component" value="Unassembled WGS sequence"/>
</dbReference>
<keyword evidence="7" id="KW-0325">Glycoprotein</keyword>
<protein>
    <submittedName>
        <fullName evidence="12">Variant surface glycoprotein</fullName>
    </submittedName>
</protein>
<organism evidence="12 13">
    <name type="scientific">Trypanosoma congolense (strain IL3000)</name>
    <dbReference type="NCBI Taxonomy" id="1068625"/>
    <lineage>
        <taxon>Eukaryota</taxon>
        <taxon>Discoba</taxon>
        <taxon>Euglenozoa</taxon>
        <taxon>Kinetoplastea</taxon>
        <taxon>Metakinetoplastina</taxon>
        <taxon>Trypanosomatida</taxon>
        <taxon>Trypanosomatidae</taxon>
        <taxon>Trypanosoma</taxon>
        <taxon>Nannomonas</taxon>
    </lineage>
</organism>
<keyword evidence="6" id="KW-0472">Membrane</keyword>
<name>F9W8A7_TRYCI</name>
<dbReference type="GO" id="GO:0005886">
    <property type="term" value="C:plasma membrane"/>
    <property type="evidence" value="ECO:0007669"/>
    <property type="project" value="UniProtKB-SubCell"/>
</dbReference>
<evidence type="ECO:0000256" key="9">
    <source>
        <dbReference type="SAM" id="MobiDB-lite"/>
    </source>
</evidence>
<evidence type="ECO:0000313" key="13">
    <source>
        <dbReference type="Proteomes" id="UP000000702"/>
    </source>
</evidence>
<evidence type="ECO:0000313" key="12">
    <source>
        <dbReference type="EMBL" id="CCD13439.1"/>
    </source>
</evidence>
<dbReference type="InterPro" id="IPR025932">
    <property type="entry name" value="Trypano_VSG_B_N_dom"/>
</dbReference>
<feature type="region of interest" description="Disordered" evidence="9">
    <location>
        <begin position="316"/>
        <end position="350"/>
    </location>
</feature>
<dbReference type="AlphaFoldDB" id="F9W8A7"/>